<dbReference type="Gene3D" id="3.20.20.150">
    <property type="entry name" value="Divalent-metal-dependent TIM barrel enzymes"/>
    <property type="match status" value="1"/>
</dbReference>
<dbReference type="EMBL" id="AANZ01000002">
    <property type="protein sequence ID" value="EAQ82378.1"/>
    <property type="molecule type" value="Genomic_DNA"/>
</dbReference>
<dbReference type="InterPro" id="IPR036237">
    <property type="entry name" value="Xyl_isomerase-like_sf"/>
</dbReference>
<name>A3ZN49_9BACT</name>
<dbReference type="NCBIfam" id="NF035939">
    <property type="entry name" value="TIM_EboE"/>
    <property type="match status" value="1"/>
</dbReference>
<evidence type="ECO:0000313" key="1">
    <source>
        <dbReference type="EMBL" id="EAQ82378.1"/>
    </source>
</evidence>
<dbReference type="RefSeq" id="WP_002650221.1">
    <property type="nucleotide sequence ID" value="NZ_AANZ01000002.1"/>
</dbReference>
<protein>
    <recommendedName>
        <fullName evidence="3">Xylose isomerase-like TIM barrel domain-containing protein</fullName>
    </recommendedName>
</protein>
<accession>A3ZN49</accession>
<comment type="caution">
    <text evidence="1">The sequence shown here is derived from an EMBL/GenBank/DDBJ whole genome shotgun (WGS) entry which is preliminary data.</text>
</comment>
<gene>
    <name evidence="1" type="ORF">DSM3645_01650</name>
</gene>
<dbReference type="OrthoDB" id="9785907at2"/>
<sequence length="385" mass="42915">MSLPDWIGYCTNVHAGANLAETEANLVKHAVRVRELISPREPMGVGLWLSAVTAKELRDEDRLARFRGFLNDNKLMPYTLNGFPYGNFHQAVVKHAVYEPTWMDPLRLQYTLDLANVLNQLLPPGEEGSISTLPIAWGNPPLSEAAYAAAVANFVTLSAALAKLEQTTGRLIYVCIEPEPGCAIDTTADMIDFFQNRLFPAGDAAQLARHIRVCHDVCHAAVMCEDQSAVLSQYAAAGISVGKVQISSAIEVDFDSLSDEDRQAALQRLEQFAEDRYLHQTMVLSPGEERKLYDDLPALLNSVNGEPGGVWRIHFHMPIYLDAFGPLRTTQGQILDLLRQRELLAPIKHFEVETYAWTVLPPELRQEELAAGIATEIDWLKQQLR</sequence>
<dbReference type="Proteomes" id="UP000004358">
    <property type="component" value="Unassembled WGS sequence"/>
</dbReference>
<dbReference type="STRING" id="314230.DSM3645_01650"/>
<evidence type="ECO:0008006" key="3">
    <source>
        <dbReference type="Google" id="ProtNLM"/>
    </source>
</evidence>
<proteinExistence type="predicted"/>
<reference evidence="1 2" key="1">
    <citation type="submission" date="2006-02" db="EMBL/GenBank/DDBJ databases">
        <authorList>
            <person name="Amann R."/>
            <person name="Ferriera S."/>
            <person name="Johnson J."/>
            <person name="Kravitz S."/>
            <person name="Halpern A."/>
            <person name="Remington K."/>
            <person name="Beeson K."/>
            <person name="Tran B."/>
            <person name="Rogers Y.-H."/>
            <person name="Friedman R."/>
            <person name="Venter J.C."/>
        </authorList>
    </citation>
    <scope>NUCLEOTIDE SEQUENCE [LARGE SCALE GENOMIC DNA]</scope>
    <source>
        <strain evidence="1 2">DSM 3645</strain>
    </source>
</reference>
<dbReference type="AlphaFoldDB" id="A3ZN49"/>
<evidence type="ECO:0000313" key="2">
    <source>
        <dbReference type="Proteomes" id="UP000004358"/>
    </source>
</evidence>
<dbReference type="HOGENOM" id="CLU_041665_0_0_0"/>
<dbReference type="SUPFAM" id="SSF51658">
    <property type="entry name" value="Xylose isomerase-like"/>
    <property type="match status" value="1"/>
</dbReference>
<organism evidence="1 2">
    <name type="scientific">Blastopirellula marina DSM 3645</name>
    <dbReference type="NCBI Taxonomy" id="314230"/>
    <lineage>
        <taxon>Bacteria</taxon>
        <taxon>Pseudomonadati</taxon>
        <taxon>Planctomycetota</taxon>
        <taxon>Planctomycetia</taxon>
        <taxon>Pirellulales</taxon>
        <taxon>Pirellulaceae</taxon>
        <taxon>Blastopirellula</taxon>
    </lineage>
</organism>